<organism evidence="3 4">
    <name type="scientific">Diploptera punctata</name>
    <name type="common">Pacific beetle cockroach</name>
    <dbReference type="NCBI Taxonomy" id="6984"/>
    <lineage>
        <taxon>Eukaryota</taxon>
        <taxon>Metazoa</taxon>
        <taxon>Ecdysozoa</taxon>
        <taxon>Arthropoda</taxon>
        <taxon>Hexapoda</taxon>
        <taxon>Insecta</taxon>
        <taxon>Pterygota</taxon>
        <taxon>Neoptera</taxon>
        <taxon>Polyneoptera</taxon>
        <taxon>Dictyoptera</taxon>
        <taxon>Blattodea</taxon>
        <taxon>Blaberoidea</taxon>
        <taxon>Blaberidae</taxon>
        <taxon>Diplopterinae</taxon>
        <taxon>Diploptera</taxon>
    </lineage>
</organism>
<evidence type="ECO:0000256" key="1">
    <source>
        <dbReference type="ARBA" id="ARBA00022559"/>
    </source>
</evidence>
<evidence type="ECO:0000313" key="3">
    <source>
        <dbReference type="EMBL" id="KAJ9579791.1"/>
    </source>
</evidence>
<feature type="binding site" description="axial binding residue" evidence="2">
    <location>
        <position position="107"/>
    </location>
    <ligand>
        <name>heme b</name>
        <dbReference type="ChEBI" id="CHEBI:60344"/>
    </ligand>
    <ligandPart>
        <name>Fe</name>
        <dbReference type="ChEBI" id="CHEBI:18248"/>
    </ligandPart>
</feature>
<dbReference type="InterPro" id="IPR037120">
    <property type="entry name" value="Haem_peroxidase_sf_animal"/>
</dbReference>
<dbReference type="PRINTS" id="PR00457">
    <property type="entry name" value="ANPEROXIDASE"/>
</dbReference>
<keyword evidence="1" id="KW-0560">Oxidoreductase</keyword>
<dbReference type="Pfam" id="PF03098">
    <property type="entry name" value="An_peroxidase"/>
    <property type="match status" value="1"/>
</dbReference>
<evidence type="ECO:0000256" key="2">
    <source>
        <dbReference type="PIRSR" id="PIRSR619791-2"/>
    </source>
</evidence>
<dbReference type="GO" id="GO:0046872">
    <property type="term" value="F:metal ion binding"/>
    <property type="evidence" value="ECO:0007669"/>
    <property type="project" value="UniProtKB-KW"/>
</dbReference>
<protein>
    <recommendedName>
        <fullName evidence="5">Thyroid peroxidase</fullName>
    </recommendedName>
</protein>
<keyword evidence="4" id="KW-1185">Reference proteome</keyword>
<dbReference type="PROSITE" id="PS50292">
    <property type="entry name" value="PEROXIDASE_3"/>
    <property type="match status" value="1"/>
</dbReference>
<reference evidence="3" key="1">
    <citation type="journal article" date="2023" name="IScience">
        <title>Live-bearing cockroach genome reveals convergent evolutionary mechanisms linked to viviparity in insects and beyond.</title>
        <authorList>
            <person name="Fouks B."/>
            <person name="Harrison M.C."/>
            <person name="Mikhailova A.A."/>
            <person name="Marchal E."/>
            <person name="English S."/>
            <person name="Carruthers M."/>
            <person name="Jennings E.C."/>
            <person name="Chiamaka E.L."/>
            <person name="Frigard R.A."/>
            <person name="Pippel M."/>
            <person name="Attardo G.M."/>
            <person name="Benoit J.B."/>
            <person name="Bornberg-Bauer E."/>
            <person name="Tobe S.S."/>
        </authorList>
    </citation>
    <scope>NUCLEOTIDE SEQUENCE</scope>
    <source>
        <strain evidence="3">Stay&amp;Tobe</strain>
    </source>
</reference>
<dbReference type="PANTHER" id="PTHR11475">
    <property type="entry name" value="OXIDASE/PEROXIDASE"/>
    <property type="match status" value="1"/>
</dbReference>
<evidence type="ECO:0000313" key="4">
    <source>
        <dbReference type="Proteomes" id="UP001233999"/>
    </source>
</evidence>
<dbReference type="InterPro" id="IPR010255">
    <property type="entry name" value="Haem_peroxidase_sf"/>
</dbReference>
<dbReference type="GO" id="GO:0020037">
    <property type="term" value="F:heme binding"/>
    <property type="evidence" value="ECO:0007669"/>
    <property type="project" value="InterPro"/>
</dbReference>
<name>A0AAD8E7J6_DIPPU</name>
<feature type="non-terminal residue" evidence="3">
    <location>
        <position position="514"/>
    </location>
</feature>
<keyword evidence="2" id="KW-0479">Metal-binding</keyword>
<dbReference type="GO" id="GO:0004601">
    <property type="term" value="F:peroxidase activity"/>
    <property type="evidence" value="ECO:0007669"/>
    <property type="project" value="UniProtKB-KW"/>
</dbReference>
<accession>A0AAD8E7J6</accession>
<dbReference type="AlphaFoldDB" id="A0AAD8E7J6"/>
<evidence type="ECO:0008006" key="5">
    <source>
        <dbReference type="Google" id="ProtNLM"/>
    </source>
</evidence>
<dbReference type="CDD" id="cd09823">
    <property type="entry name" value="peroxinectin_like"/>
    <property type="match status" value="1"/>
</dbReference>
<dbReference type="Proteomes" id="UP001233999">
    <property type="component" value="Unassembled WGS sequence"/>
</dbReference>
<keyword evidence="1" id="KW-0575">Peroxidase</keyword>
<dbReference type="GO" id="GO:0006979">
    <property type="term" value="P:response to oxidative stress"/>
    <property type="evidence" value="ECO:0007669"/>
    <property type="project" value="InterPro"/>
</dbReference>
<comment type="caution">
    <text evidence="3">The sequence shown here is derived from an EMBL/GenBank/DDBJ whole genome shotgun (WGS) entry which is preliminary data.</text>
</comment>
<dbReference type="PANTHER" id="PTHR11475:SF141">
    <property type="entry name" value="CARDINAL"/>
    <property type="match status" value="1"/>
</dbReference>
<sequence>DARANENLHLTTMHLLWARQHNLIADQLTVLNPSWSDEKVFQETRRIVVAQLQHITFSEFLPVLLGDQLMSHLKLKPHNSGYFHGYDATVESSIANSFASAAFRFGHTLLPMIRNGSEEYVELHRMLFNPYSLYNPGRMDATLKGVLATQIERVDPYFTTELTEHLFARGAAPCGLDLVSLNIQRGRDHGLPAYPEWRENCGLPRPTSFSGMKEYVNGDALSRMSQLYKSVDDIDLYTGALAEIPIGGGFLGPTITCLIADQFLRLKLGDRFWYETSEIPQAFSNKQLRELHKTTLAKIICDNADSVEFIQPQVMHTVGPGNHQILCINISAPDLSMWKEPVRVELNTLATRVKSLSAHLSGKVISGHIFSDEDTSLWSGTLPMPIPAEQNIRTNWNGSIDNSVFEGIFSLPINEQWFNGRFSFQLSLSWNHTQHSKISGSYISPIYFKETSQLINNTVGSKNAEFRKELSTKPSVVNEGLPTSKIVLEGVFSKDRKIFWWNGGFMISTSKWKA</sequence>
<reference evidence="3" key="2">
    <citation type="submission" date="2023-05" db="EMBL/GenBank/DDBJ databases">
        <authorList>
            <person name="Fouks B."/>
        </authorList>
    </citation>
    <scope>NUCLEOTIDE SEQUENCE</scope>
    <source>
        <strain evidence="3">Stay&amp;Tobe</strain>
        <tissue evidence="3">Testes</tissue>
    </source>
</reference>
<proteinExistence type="predicted"/>
<keyword evidence="2" id="KW-0408">Iron</keyword>
<dbReference type="EMBL" id="JASPKZ010008376">
    <property type="protein sequence ID" value="KAJ9579791.1"/>
    <property type="molecule type" value="Genomic_DNA"/>
</dbReference>
<dbReference type="Gene3D" id="1.10.640.10">
    <property type="entry name" value="Haem peroxidase domain superfamily, animal type"/>
    <property type="match status" value="1"/>
</dbReference>
<feature type="non-terminal residue" evidence="3">
    <location>
        <position position="1"/>
    </location>
</feature>
<gene>
    <name evidence="3" type="ORF">L9F63_004537</name>
</gene>
<dbReference type="SUPFAM" id="SSF48113">
    <property type="entry name" value="Heme-dependent peroxidases"/>
    <property type="match status" value="1"/>
</dbReference>
<keyword evidence="2" id="KW-0349">Heme</keyword>
<dbReference type="InterPro" id="IPR019791">
    <property type="entry name" value="Haem_peroxidase_animal"/>
</dbReference>